<evidence type="ECO:0000313" key="5">
    <source>
        <dbReference type="Proteomes" id="UP000193944"/>
    </source>
</evidence>
<sequence>IINTYAIWQPKPGTTWNYVLKGYIYLRAERVEVLDVDLHKRSEEDIKNYHDADKKVICYFSGGTLEDRPDKDEFYKVEGLVNTSYNKLFGNYWLDIRKEGLKPILKERMKLAVEKKCDGIEVDNIDGYENEDLQKTWSNPLTKQDAINFAKWLSATAHELDFSIGLKNSLFMIDEVGDDFEFAINENCVSKKENNCYLYKNFLSKGKAVFAITYLTSLRKSLQGNNGIENLCNILNDLNLSMIIK</sequence>
<dbReference type="EC" id="3.2.1.22" evidence="2"/>
<keyword evidence="5" id="KW-1185">Reference proteome</keyword>
<organism evidence="4 5">
    <name type="scientific">Anaeromyces robustus</name>
    <dbReference type="NCBI Taxonomy" id="1754192"/>
    <lineage>
        <taxon>Eukaryota</taxon>
        <taxon>Fungi</taxon>
        <taxon>Fungi incertae sedis</taxon>
        <taxon>Chytridiomycota</taxon>
        <taxon>Chytridiomycota incertae sedis</taxon>
        <taxon>Neocallimastigomycetes</taxon>
        <taxon>Neocallimastigales</taxon>
        <taxon>Neocallimastigaceae</taxon>
        <taxon>Anaeromyces</taxon>
    </lineage>
</organism>
<dbReference type="PANTHER" id="PTHR35273:SF2">
    <property type="entry name" value="ALPHA-GALACTOSIDASE"/>
    <property type="match status" value="1"/>
</dbReference>
<dbReference type="InterPro" id="IPR013785">
    <property type="entry name" value="Aldolase_TIM"/>
</dbReference>
<dbReference type="InterPro" id="IPR004352">
    <property type="entry name" value="GH114_TIM-barrel"/>
</dbReference>
<dbReference type="STRING" id="1754192.A0A1Y1XC31"/>
<feature type="domain" description="Glycoside-hydrolase family GH114 TIM-barrel" evidence="3">
    <location>
        <begin position="15"/>
        <end position="240"/>
    </location>
</feature>
<gene>
    <name evidence="4" type="ORF">BCR32DRAFT_181966</name>
</gene>
<evidence type="ECO:0000313" key="4">
    <source>
        <dbReference type="EMBL" id="ORX83298.1"/>
    </source>
</evidence>
<dbReference type="SUPFAM" id="SSF51445">
    <property type="entry name" value="(Trans)glycosidases"/>
    <property type="match status" value="1"/>
</dbReference>
<reference evidence="4 5" key="2">
    <citation type="submission" date="2016-08" db="EMBL/GenBank/DDBJ databases">
        <title>Pervasive Adenine N6-methylation of Active Genes in Fungi.</title>
        <authorList>
            <consortium name="DOE Joint Genome Institute"/>
            <person name="Mondo S.J."/>
            <person name="Dannebaum R.O."/>
            <person name="Kuo R.C."/>
            <person name="Labutti K."/>
            <person name="Haridas S."/>
            <person name="Kuo A."/>
            <person name="Salamov A."/>
            <person name="Ahrendt S.R."/>
            <person name="Lipzen A."/>
            <person name="Sullivan W."/>
            <person name="Andreopoulos W.B."/>
            <person name="Clum A."/>
            <person name="Lindquist E."/>
            <person name="Daum C."/>
            <person name="Ramamoorthy G.K."/>
            <person name="Gryganskyi A."/>
            <person name="Culley D."/>
            <person name="Magnuson J.K."/>
            <person name="James T.Y."/>
            <person name="O'Malley M.A."/>
            <person name="Stajich J.E."/>
            <person name="Spatafora J.W."/>
            <person name="Visel A."/>
            <person name="Grigoriev I.V."/>
        </authorList>
    </citation>
    <scope>NUCLEOTIDE SEQUENCE [LARGE SCALE GENOMIC DNA]</scope>
    <source>
        <strain evidence="4 5">S4</strain>
    </source>
</reference>
<evidence type="ECO:0000256" key="2">
    <source>
        <dbReference type="ARBA" id="ARBA00012755"/>
    </source>
</evidence>
<proteinExistence type="predicted"/>
<dbReference type="InterPro" id="IPR017853">
    <property type="entry name" value="GH"/>
</dbReference>
<dbReference type="Proteomes" id="UP000193944">
    <property type="component" value="Unassembled WGS sequence"/>
</dbReference>
<name>A0A1Y1XC31_9FUNG</name>
<reference evidence="4 5" key="1">
    <citation type="submission" date="2016-08" db="EMBL/GenBank/DDBJ databases">
        <title>A Parts List for Fungal Cellulosomes Revealed by Comparative Genomics.</title>
        <authorList>
            <consortium name="DOE Joint Genome Institute"/>
            <person name="Haitjema C.H."/>
            <person name="Gilmore S.P."/>
            <person name="Henske J.K."/>
            <person name="Solomon K.V."/>
            <person name="De Groot R."/>
            <person name="Kuo A."/>
            <person name="Mondo S.J."/>
            <person name="Salamov A.A."/>
            <person name="Labutti K."/>
            <person name="Zhao Z."/>
            <person name="Chiniquy J."/>
            <person name="Barry K."/>
            <person name="Brewer H.M."/>
            <person name="Purvine S.O."/>
            <person name="Wright A.T."/>
            <person name="Boxma B."/>
            <person name="Van Alen T."/>
            <person name="Hackstein J.H."/>
            <person name="Baker S.E."/>
            <person name="Grigoriev I.V."/>
            <person name="O'Malley M.A."/>
        </authorList>
    </citation>
    <scope>NUCLEOTIDE SEQUENCE [LARGE SCALE GENOMIC DNA]</scope>
    <source>
        <strain evidence="4 5">S4</strain>
    </source>
</reference>
<dbReference type="OrthoDB" id="2108802at2759"/>
<dbReference type="Pfam" id="PF03537">
    <property type="entry name" value="Glyco_hydro_114"/>
    <property type="match status" value="1"/>
</dbReference>
<evidence type="ECO:0000259" key="3">
    <source>
        <dbReference type="Pfam" id="PF03537"/>
    </source>
</evidence>
<comment type="catalytic activity">
    <reaction evidence="1">
        <text>Hydrolysis of terminal, non-reducing alpha-D-galactose residues in alpha-D-galactosides, including galactose oligosaccharides, galactomannans and galactolipids.</text>
        <dbReference type="EC" id="3.2.1.22"/>
    </reaction>
</comment>
<comment type="caution">
    <text evidence="4">The sequence shown here is derived from an EMBL/GenBank/DDBJ whole genome shotgun (WGS) entry which is preliminary data.</text>
</comment>
<dbReference type="Gene3D" id="3.20.20.70">
    <property type="entry name" value="Aldolase class I"/>
    <property type="match status" value="1"/>
</dbReference>
<dbReference type="EMBL" id="MCFG01000076">
    <property type="protein sequence ID" value="ORX83298.1"/>
    <property type="molecule type" value="Genomic_DNA"/>
</dbReference>
<accession>A0A1Y1XC31</accession>
<dbReference type="PANTHER" id="PTHR35273">
    <property type="entry name" value="ALPHA-1,4 POLYGALACTOSAMINIDASE, PUTATIVE (AFU_ORTHOLOGUE AFUA_3G07890)-RELATED"/>
    <property type="match status" value="1"/>
</dbReference>
<dbReference type="GO" id="GO:0004557">
    <property type="term" value="F:alpha-galactosidase activity"/>
    <property type="evidence" value="ECO:0007669"/>
    <property type="project" value="UniProtKB-EC"/>
</dbReference>
<evidence type="ECO:0000256" key="1">
    <source>
        <dbReference type="ARBA" id="ARBA00001255"/>
    </source>
</evidence>
<feature type="non-terminal residue" evidence="4">
    <location>
        <position position="1"/>
    </location>
</feature>
<dbReference type="AlphaFoldDB" id="A0A1Y1XC31"/>
<feature type="non-terminal residue" evidence="4">
    <location>
        <position position="245"/>
    </location>
</feature>
<protein>
    <recommendedName>
        <fullName evidence="2">alpha-galactosidase</fullName>
        <ecNumber evidence="2">3.2.1.22</ecNumber>
    </recommendedName>
</protein>